<evidence type="ECO:0000256" key="2">
    <source>
        <dbReference type="SAM" id="MobiDB-lite"/>
    </source>
</evidence>
<dbReference type="Pfam" id="PF24917">
    <property type="entry name" value="BLTP3A_B"/>
    <property type="match status" value="2"/>
</dbReference>
<organism evidence="3">
    <name type="scientific">Phallusia mammillata</name>
    <dbReference type="NCBI Taxonomy" id="59560"/>
    <lineage>
        <taxon>Eukaryota</taxon>
        <taxon>Metazoa</taxon>
        <taxon>Chordata</taxon>
        <taxon>Tunicata</taxon>
        <taxon>Ascidiacea</taxon>
        <taxon>Phlebobranchia</taxon>
        <taxon>Ascidiidae</taxon>
        <taxon>Phallusia</taxon>
    </lineage>
</organism>
<feature type="compositionally biased region" description="Polar residues" evidence="2">
    <location>
        <begin position="1008"/>
        <end position="1020"/>
    </location>
</feature>
<protein>
    <submittedName>
        <fullName evidence="3">UHRF1-binding protein 1-like</fullName>
    </submittedName>
</protein>
<feature type="region of interest" description="Disordered" evidence="2">
    <location>
        <begin position="988"/>
        <end position="1130"/>
    </location>
</feature>
<feature type="compositionally biased region" description="Polar residues" evidence="2">
    <location>
        <begin position="324"/>
        <end position="339"/>
    </location>
</feature>
<name>A0A6F9DWJ1_9ASCI</name>
<sequence>MLGHEFHQTKKELENDLNLELLKRYRKRLYLKVLVKSLCDATMAGLIKKQILKHLSKFAKNLSADSIQLSTLRGEGELSNLELDCVAIQNLINLPTWLQINHAKCNKVHVKIPWTKLKGTAITIFLDAVELDMVTCEKPRPPNGPSPIEASASSGDLSYGFIQKVLEGIALRINSISVNFSSAVFKAEFQLSQLLVYSTDPDGKQADLRFTRILNKECGQVLTFKKVTWQTMRIAVDSATSSVGSGLTTPIRLITNQAQIKIVLRRKVSDLSVLASQLHIQFDDLLWVLTDAQVQSALLCVKSIRETIERSQQQSKQDRAASAPQANVPNSPVSITTPDNLLTSPSTNQYFNQHLILETSLHVDIDRIDLHICDDGSDNTEATYKKVVEGGAILITLYSVQVDHYPNHQAGKSRKHFRQYSEIASSRDKWAEENINKFRKDFVELKKAAMATGQLGSGQNSKLQESCFIVRLGDLEVGQVSSSSDKERSNDKIISSQRKELLLPDDMPLGCAIVTDYFFPDGRDYPAPHNNIFLRVNAPLVRAHWPSLLWCNQLALSTIRSVQKMLEDLGIIITSDDQQEEDHVDIRIETLMPKIFIPSAMNKDDLNTPEGIEIQISQATVTNCRNGNNCSRKSLTKLLETIEASFIASNPSSFPHEVGHDLDFLHKCFQGHAKGDDIPVKLAVDSACPRLTSAALKRKALHDVWSVWLRQVWVDFIMKSPPSNKNENNSPSKQPRTLPFIDSLPISMWISKNSDFVTKTNSEDTNITSSPKHSEILLNSDPLQADEYDVITIESHDHVIAYDQGRKPQKSSRVKPAASLIANSLPQSPTSTSSLSSSDVSQQVDDDSAESEDRKCRRKNKKLLEFYRGTIEESPIEPIPPTACTAMNGPASTYILVDTDSPLRIMLDHYQFQFLLRLAESIQGIGEKVYNDTDAIFSDKSSSSGTLNTSTFSPLQQTPGAPAMSSGVRVQLPDASIYLVLEPSLDGDVETVSESESQQSAVSPPSPITSNPLMSPTIQPLTPAPSECSSSDTVSILGDDTSLMGFPVGRYPSEDNVVPNSVPTERASLPPSPTYGRKRGNTDPAKAIRRKADDRLLTRFKDLNGSPLTSSTSCENVSTSKSSTMTSSGYDTASFDSSINSFVSSQEDECTSITSSNSSDNQFVLLEFDPPNPKPPTTKPESNNNSSMKSVLQSLVVDEPTNMADSQITVVEENGADFSSSEQSLSPVHQGVQVPEDVKVKLGSEKVSVLQIAANSRVELCVDACGDNVSVKVVAHRVALNELGNLTRDGAAALLSTPGKINHSDVPSFPAVRMRIDSGPNASRFSQAAVSTGNLQLHVDHLREGVKASSLANIGAFLEDDVVPEVMPMKIEANDIHLSISDDAEPKYATSAKLPPVLLHVQHASVKRSDDGTFHVSSDTSQDALINTVKDINTSVSVPKNKDPPISESTQTQSEIILPSTSCLMAPEVTNIGALPNGDVSHALLTNGPLLDHNHGEFDKITGKKDQEISDLQLKLVEMTKERDSLIAALQMMQDDLFQSEADRKTLRNQLKNAIR</sequence>
<feature type="compositionally biased region" description="Low complexity" evidence="2">
    <location>
        <begin position="994"/>
        <end position="1003"/>
    </location>
</feature>
<keyword evidence="1" id="KW-0175">Coiled coil</keyword>
<evidence type="ECO:0000256" key="1">
    <source>
        <dbReference type="SAM" id="Coils"/>
    </source>
</evidence>
<feature type="region of interest" description="Disordered" evidence="2">
    <location>
        <begin position="940"/>
        <end position="967"/>
    </location>
</feature>
<feature type="compositionally biased region" description="Basic and acidic residues" evidence="2">
    <location>
        <begin position="1090"/>
        <end position="1102"/>
    </location>
</feature>
<gene>
    <name evidence="3" type="primary">Uhrf1bp1l</name>
</gene>
<reference evidence="3" key="1">
    <citation type="submission" date="2020-04" db="EMBL/GenBank/DDBJ databases">
        <authorList>
            <person name="Neveu A P."/>
        </authorList>
    </citation>
    <scope>NUCLEOTIDE SEQUENCE</scope>
    <source>
        <tissue evidence="3">Whole embryo</tissue>
    </source>
</reference>
<feature type="region of interest" description="Disordered" evidence="2">
    <location>
        <begin position="1167"/>
        <end position="1189"/>
    </location>
</feature>
<feature type="coiled-coil region" evidence="1">
    <location>
        <begin position="1509"/>
        <end position="1550"/>
    </location>
</feature>
<dbReference type="PANTHER" id="PTHR22774">
    <property type="entry name" value="CHOREIN N-TERMINAL DOMAIN-CONTAINING PROTEIN"/>
    <property type="match status" value="1"/>
</dbReference>
<proteinExistence type="evidence at transcript level"/>
<feature type="compositionally biased region" description="Low complexity" evidence="2">
    <location>
        <begin position="1118"/>
        <end position="1130"/>
    </location>
</feature>
<feature type="region of interest" description="Disordered" evidence="2">
    <location>
        <begin position="821"/>
        <end position="856"/>
    </location>
</feature>
<dbReference type="InterPro" id="IPR026728">
    <property type="entry name" value="BLTP3A/B"/>
</dbReference>
<feature type="compositionally biased region" description="Polar residues" evidence="2">
    <location>
        <begin position="1106"/>
        <end position="1117"/>
    </location>
</feature>
<feature type="region of interest" description="Disordered" evidence="2">
    <location>
        <begin position="311"/>
        <end position="339"/>
    </location>
</feature>
<dbReference type="EMBL" id="LR791637">
    <property type="protein sequence ID" value="CAB3267499.1"/>
    <property type="molecule type" value="mRNA"/>
</dbReference>
<feature type="compositionally biased region" description="Low complexity" evidence="2">
    <location>
        <begin position="824"/>
        <end position="843"/>
    </location>
</feature>
<evidence type="ECO:0000313" key="3">
    <source>
        <dbReference type="EMBL" id="CAB3267499.1"/>
    </source>
</evidence>
<feature type="compositionally biased region" description="Polar residues" evidence="2">
    <location>
        <begin position="940"/>
        <end position="959"/>
    </location>
</feature>
<dbReference type="PANTHER" id="PTHR22774:SF11">
    <property type="entry name" value="CHOREIN N-TERMINAL DOMAIN-CONTAINING PROTEIN"/>
    <property type="match status" value="1"/>
</dbReference>
<accession>A0A6F9DWJ1</accession>